<proteinExistence type="predicted"/>
<gene>
    <name evidence="3" type="ORF">JYB65_14605</name>
</gene>
<dbReference type="PANTHER" id="PTHR24020">
    <property type="entry name" value="COLLAGEN ALPHA"/>
    <property type="match status" value="1"/>
</dbReference>
<dbReference type="SUPFAM" id="SSF53300">
    <property type="entry name" value="vWA-like"/>
    <property type="match status" value="1"/>
</dbReference>
<feature type="chain" id="PRO_5036888735" evidence="1">
    <location>
        <begin position="27"/>
        <end position="488"/>
    </location>
</feature>
<dbReference type="AlphaFoldDB" id="A0A939IJY9"/>
<dbReference type="CDD" id="cd00198">
    <property type="entry name" value="vWFA"/>
    <property type="match status" value="1"/>
</dbReference>
<organism evidence="3 4">
    <name type="scientific">Clostridium aminobutyricum</name>
    <dbReference type="NCBI Taxonomy" id="33953"/>
    <lineage>
        <taxon>Bacteria</taxon>
        <taxon>Bacillati</taxon>
        <taxon>Bacillota</taxon>
        <taxon>Clostridia</taxon>
        <taxon>Eubacteriales</taxon>
        <taxon>Clostridiaceae</taxon>
        <taxon>Clostridium</taxon>
    </lineage>
</organism>
<dbReference type="EMBL" id="JAFJZZ010000012">
    <property type="protein sequence ID" value="MBN7774596.1"/>
    <property type="molecule type" value="Genomic_DNA"/>
</dbReference>
<dbReference type="SMART" id="SM00327">
    <property type="entry name" value="VWA"/>
    <property type="match status" value="1"/>
</dbReference>
<feature type="domain" description="VWFA" evidence="2">
    <location>
        <begin position="65"/>
        <end position="287"/>
    </location>
</feature>
<dbReference type="PROSITE" id="PS50234">
    <property type="entry name" value="VWFA"/>
    <property type="match status" value="1"/>
</dbReference>
<feature type="signal peptide" evidence="1">
    <location>
        <begin position="1"/>
        <end position="26"/>
    </location>
</feature>
<dbReference type="InterPro" id="IPR002035">
    <property type="entry name" value="VWF_A"/>
</dbReference>
<evidence type="ECO:0000259" key="2">
    <source>
        <dbReference type="PROSITE" id="PS50234"/>
    </source>
</evidence>
<keyword evidence="4" id="KW-1185">Reference proteome</keyword>
<dbReference type="InterPro" id="IPR050525">
    <property type="entry name" value="ECM_Assembly_Org"/>
</dbReference>
<dbReference type="RefSeq" id="WP_206583438.1">
    <property type="nucleotide sequence ID" value="NZ_JAFJZZ010000012.1"/>
</dbReference>
<dbReference type="Gene3D" id="3.40.50.410">
    <property type="entry name" value="von Willebrand factor, type A domain"/>
    <property type="match status" value="1"/>
</dbReference>
<feature type="non-terminal residue" evidence="3">
    <location>
        <position position="488"/>
    </location>
</feature>
<evidence type="ECO:0000313" key="4">
    <source>
        <dbReference type="Proteomes" id="UP000664545"/>
    </source>
</evidence>
<keyword evidence="1" id="KW-0732">Signal</keyword>
<comment type="caution">
    <text evidence="3">The sequence shown here is derived from an EMBL/GenBank/DDBJ whole genome shotgun (WGS) entry which is preliminary data.</text>
</comment>
<evidence type="ECO:0000313" key="3">
    <source>
        <dbReference type="EMBL" id="MBN7774596.1"/>
    </source>
</evidence>
<evidence type="ECO:0000256" key="1">
    <source>
        <dbReference type="SAM" id="SignalP"/>
    </source>
</evidence>
<dbReference type="InterPro" id="IPR036465">
    <property type="entry name" value="vWFA_dom_sf"/>
</dbReference>
<accession>A0A939IJY9</accession>
<dbReference type="Proteomes" id="UP000664545">
    <property type="component" value="Unassembled WGS sequence"/>
</dbReference>
<sequence>MKAKRRLALLLVMVMCFTLSPQVAFADISPQLTKSAAWDNVKEGTATITLQTKGTPITVNNPGADVVVVMDYSKSMDTASGVKKICGSTSFTRKGNSNNRYYECDTCKATYAAQPASCINQVAVSRWDLAKQALGVALDTIIPTTSSRNSVAFVAFASSAPTSYQQNFTNNKTTILNKVNSITTLGSGTNYTAGLGAAETYINNKKVGGQLQRPMYVIFLTDGEPRDGTGTNEIARIKATGALVYTVGLGLTGSGNTTLQGYASDPKSTYHNNVTDPSTLSGVFSDISRTIASGVTITDVVNTDIFDIISVGTPTSGTATQAAGDPATVIWTLNNFKEAGDTLEIKIKLNADNINNYGDFITNTSAGGSYVGADGQPKSLAVSELAPSTEKPVVSRQQALPMNITAAGYAAPYDGIAHGITVNGAPDGATIEYSLDGTTNWTTTNPTYTDVMTATPVYYRVSKVGYATVTGNETVEITAKAVTITVDN</sequence>
<reference evidence="3" key="1">
    <citation type="submission" date="2021-02" db="EMBL/GenBank/DDBJ databases">
        <title>Abyssanaerobacter marinus gen.nov., sp., nov, anaerobic bacterium isolated from the Onnuri vent field of Indian Ocean and suggestion of Mogibacteriaceae fam. nov., and proposal of reclassification of ambiguous this family's genus member.</title>
        <authorList>
            <person name="Kim Y.J."/>
            <person name="Yang J.-A."/>
        </authorList>
    </citation>
    <scope>NUCLEOTIDE SEQUENCE</scope>
    <source>
        <strain evidence="3">DSM 2634</strain>
    </source>
</reference>
<name>A0A939IJY9_CLOAM</name>
<dbReference type="Pfam" id="PF00092">
    <property type="entry name" value="VWA"/>
    <property type="match status" value="1"/>
</dbReference>
<protein>
    <submittedName>
        <fullName evidence="3">VWA domain-containing protein</fullName>
    </submittedName>
</protein>